<name>A0A151SSN5_CAJCA</name>
<sequence length="58" mass="6238">MAGGAAGGFVSRAFDSMLKECSGKKFPELHKAIQNYNGSNPRSLFPLLHSLSHAFNSI</sequence>
<evidence type="ECO:0000313" key="2">
    <source>
        <dbReference type="Proteomes" id="UP000075243"/>
    </source>
</evidence>
<dbReference type="Proteomes" id="UP000075243">
    <property type="component" value="Chromosome 11"/>
</dbReference>
<dbReference type="AlphaFoldDB" id="A0A151SSN5"/>
<organism evidence="1 2">
    <name type="scientific">Cajanus cajan</name>
    <name type="common">Pigeon pea</name>
    <name type="synonym">Cajanus indicus</name>
    <dbReference type="NCBI Taxonomy" id="3821"/>
    <lineage>
        <taxon>Eukaryota</taxon>
        <taxon>Viridiplantae</taxon>
        <taxon>Streptophyta</taxon>
        <taxon>Embryophyta</taxon>
        <taxon>Tracheophyta</taxon>
        <taxon>Spermatophyta</taxon>
        <taxon>Magnoliopsida</taxon>
        <taxon>eudicotyledons</taxon>
        <taxon>Gunneridae</taxon>
        <taxon>Pentapetalae</taxon>
        <taxon>rosids</taxon>
        <taxon>fabids</taxon>
        <taxon>Fabales</taxon>
        <taxon>Fabaceae</taxon>
        <taxon>Papilionoideae</taxon>
        <taxon>50 kb inversion clade</taxon>
        <taxon>NPAAA clade</taxon>
        <taxon>indigoferoid/millettioid clade</taxon>
        <taxon>Phaseoleae</taxon>
        <taxon>Cajanus</taxon>
    </lineage>
</organism>
<keyword evidence="2" id="KW-1185">Reference proteome</keyword>
<evidence type="ECO:0000313" key="1">
    <source>
        <dbReference type="EMBL" id="KYP57778.1"/>
    </source>
</evidence>
<reference evidence="1 2" key="1">
    <citation type="journal article" date="2012" name="Nat. Biotechnol.">
        <title>Draft genome sequence of pigeonpea (Cajanus cajan), an orphan legume crop of resource-poor farmers.</title>
        <authorList>
            <person name="Varshney R.K."/>
            <person name="Chen W."/>
            <person name="Li Y."/>
            <person name="Bharti A.K."/>
            <person name="Saxena R.K."/>
            <person name="Schlueter J.A."/>
            <person name="Donoghue M.T."/>
            <person name="Azam S."/>
            <person name="Fan G."/>
            <person name="Whaley A.M."/>
            <person name="Farmer A.D."/>
            <person name="Sheridan J."/>
            <person name="Iwata A."/>
            <person name="Tuteja R."/>
            <person name="Penmetsa R.V."/>
            <person name="Wu W."/>
            <person name="Upadhyaya H.D."/>
            <person name="Yang S.P."/>
            <person name="Shah T."/>
            <person name="Saxena K.B."/>
            <person name="Michael T."/>
            <person name="McCombie W.R."/>
            <person name="Yang B."/>
            <person name="Zhang G."/>
            <person name="Yang H."/>
            <person name="Wang J."/>
            <person name="Spillane C."/>
            <person name="Cook D.R."/>
            <person name="May G.D."/>
            <person name="Xu X."/>
            <person name="Jackson S.A."/>
        </authorList>
    </citation>
    <scope>NUCLEOTIDE SEQUENCE [LARGE SCALE GENOMIC DNA]</scope>
    <source>
        <strain evidence="2">cv. Asha</strain>
    </source>
</reference>
<dbReference type="STRING" id="3821.A0A151SSN5"/>
<dbReference type="Gramene" id="C.cajan_03962.t">
    <property type="protein sequence ID" value="C.cajan_03962.t.cds1"/>
    <property type="gene ID" value="C.cajan_03962"/>
</dbReference>
<gene>
    <name evidence="1" type="ORF">KK1_004056</name>
</gene>
<proteinExistence type="predicted"/>
<protein>
    <submittedName>
        <fullName evidence="1">Uncharacterized protein</fullName>
    </submittedName>
</protein>
<accession>A0A151SSN5</accession>
<dbReference type="EMBL" id="CM003613">
    <property type="protein sequence ID" value="KYP57778.1"/>
    <property type="molecule type" value="Genomic_DNA"/>
</dbReference>